<comment type="caution">
    <text evidence="8">The sequence shown here is derived from an EMBL/GenBank/DDBJ whole genome shotgun (WGS) entry which is preliminary data.</text>
</comment>
<dbReference type="GO" id="GO:0016787">
    <property type="term" value="F:hydrolase activity"/>
    <property type="evidence" value="ECO:0007669"/>
    <property type="project" value="UniProtKB-KW"/>
</dbReference>
<keyword evidence="2" id="KW-1277">Toxin-antitoxin system</keyword>
<name>A0A2G9YUT7_9BACT</name>
<dbReference type="Proteomes" id="UP000229976">
    <property type="component" value="Unassembled WGS sequence"/>
</dbReference>
<evidence type="ECO:0000256" key="5">
    <source>
        <dbReference type="ARBA" id="ARBA00022801"/>
    </source>
</evidence>
<evidence type="ECO:0000313" key="8">
    <source>
        <dbReference type="EMBL" id="PIP22987.1"/>
    </source>
</evidence>
<evidence type="ECO:0000256" key="4">
    <source>
        <dbReference type="ARBA" id="ARBA00022759"/>
    </source>
</evidence>
<reference evidence="8 9" key="1">
    <citation type="submission" date="2017-09" db="EMBL/GenBank/DDBJ databases">
        <title>Depth-based differentiation of microbial function through sediment-hosted aquifers and enrichment of novel symbionts in the deep terrestrial subsurface.</title>
        <authorList>
            <person name="Probst A.J."/>
            <person name="Ladd B."/>
            <person name="Jarett J.K."/>
            <person name="Geller-Mcgrath D.E."/>
            <person name="Sieber C.M."/>
            <person name="Emerson J.B."/>
            <person name="Anantharaman K."/>
            <person name="Thomas B.C."/>
            <person name="Malmstrom R."/>
            <person name="Stieglmeier M."/>
            <person name="Klingl A."/>
            <person name="Woyke T."/>
            <person name="Ryan C.M."/>
            <person name="Banfield J.F."/>
        </authorList>
    </citation>
    <scope>NUCLEOTIDE SEQUENCE [LARGE SCALE GENOMIC DNA]</scope>
    <source>
        <strain evidence="8">CG23_combo_of_CG06-09_8_20_14_all_39_17</strain>
    </source>
</reference>
<evidence type="ECO:0000256" key="2">
    <source>
        <dbReference type="ARBA" id="ARBA00022649"/>
    </source>
</evidence>
<gene>
    <name evidence="8" type="ORF">COX37_01170</name>
</gene>
<evidence type="ECO:0000256" key="3">
    <source>
        <dbReference type="ARBA" id="ARBA00022722"/>
    </source>
</evidence>
<keyword evidence="5" id="KW-0378">Hydrolase</keyword>
<dbReference type="Gene3D" id="3.30.920.30">
    <property type="entry name" value="Hypothetical protein"/>
    <property type="match status" value="1"/>
</dbReference>
<accession>A0A2G9YUT7</accession>
<dbReference type="AlphaFoldDB" id="A0A2G9YUT7"/>
<dbReference type="InterPro" id="IPR038570">
    <property type="entry name" value="HicA_sf"/>
</dbReference>
<proteinExistence type="inferred from homology"/>
<comment type="similarity">
    <text evidence="1">Belongs to the HicA mRNA interferase family.</text>
</comment>
<sequence length="79" mass="9290">MKQLPSLKAKEVVRILKKLNFEEERQKGSHLIMFNPVSKRRTIIPIHCGRDIKKPLLKKIIEEDAGLTIEEFLNFLYKS</sequence>
<evidence type="ECO:0000256" key="1">
    <source>
        <dbReference type="ARBA" id="ARBA00006620"/>
    </source>
</evidence>
<dbReference type="EMBL" id="PCRO01000014">
    <property type="protein sequence ID" value="PIP22987.1"/>
    <property type="molecule type" value="Genomic_DNA"/>
</dbReference>
<keyword evidence="3" id="KW-0540">Nuclease</keyword>
<evidence type="ECO:0008006" key="10">
    <source>
        <dbReference type="Google" id="ProtNLM"/>
    </source>
</evidence>
<protein>
    <recommendedName>
        <fullName evidence="10">Addiction module toxin, HicA family</fullName>
    </recommendedName>
</protein>
<dbReference type="GO" id="GO:0004519">
    <property type="term" value="F:endonuclease activity"/>
    <property type="evidence" value="ECO:0007669"/>
    <property type="project" value="UniProtKB-KW"/>
</dbReference>
<evidence type="ECO:0000256" key="7">
    <source>
        <dbReference type="ARBA" id="ARBA00023016"/>
    </source>
</evidence>
<keyword evidence="4" id="KW-0255">Endonuclease</keyword>
<dbReference type="SUPFAM" id="SSF54786">
    <property type="entry name" value="YcfA/nrd intein domain"/>
    <property type="match status" value="1"/>
</dbReference>
<dbReference type="InterPro" id="IPR012933">
    <property type="entry name" value="HicA_mRNA_interferase"/>
</dbReference>
<organism evidence="8 9">
    <name type="scientific">Candidatus Nealsonbacteria bacterium CG23_combo_of_CG06-09_8_20_14_all_39_17</name>
    <dbReference type="NCBI Taxonomy" id="1974722"/>
    <lineage>
        <taxon>Bacteria</taxon>
        <taxon>Candidatus Nealsoniibacteriota</taxon>
    </lineage>
</organism>
<dbReference type="GO" id="GO:0003729">
    <property type="term" value="F:mRNA binding"/>
    <property type="evidence" value="ECO:0007669"/>
    <property type="project" value="InterPro"/>
</dbReference>
<evidence type="ECO:0000313" key="9">
    <source>
        <dbReference type="Proteomes" id="UP000229976"/>
    </source>
</evidence>
<keyword evidence="6" id="KW-0694">RNA-binding</keyword>
<evidence type="ECO:0000256" key="6">
    <source>
        <dbReference type="ARBA" id="ARBA00022884"/>
    </source>
</evidence>
<keyword evidence="7" id="KW-0346">Stress response</keyword>
<dbReference type="Pfam" id="PF07927">
    <property type="entry name" value="HicA_toxin"/>
    <property type="match status" value="1"/>
</dbReference>